<feature type="chain" id="PRO_5007066963" evidence="10">
    <location>
        <begin position="22"/>
        <end position="218"/>
    </location>
</feature>
<dbReference type="PANTHER" id="PTHR22811">
    <property type="entry name" value="TRANSMEMBRANE EMP24 DOMAIN-CONTAINING PROTEIN"/>
    <property type="match status" value="1"/>
</dbReference>
<feature type="domain" description="GOLD" evidence="11">
    <location>
        <begin position="31"/>
        <end position="132"/>
    </location>
</feature>
<dbReference type="EMBL" id="CP014246">
    <property type="protein sequence ID" value="AMD21845.1"/>
    <property type="molecule type" value="Genomic_DNA"/>
</dbReference>
<sequence>MQLQLFIRALLLCLFPLAVNGFYYYSNGGESKCFNKELSKDAILRTSYSVQIFDSQANDYIDPASNQVNVVVDVLEVFDDNHRVVHQTRGSSGEFTFNAIESGEHLICLQPRMSGWLARSKTKVNVEFQVGSGSEIDSKKKEAMQVLHQRVIDLIDKAMSIRGEQTLVREREAQFRDTSERTNSSAMWWAIITLIVMGGVSFWQLHHLRSFFVKQKVL</sequence>
<evidence type="ECO:0000256" key="5">
    <source>
        <dbReference type="ARBA" id="ARBA00022892"/>
    </source>
</evidence>
<keyword evidence="3 8" id="KW-0812">Transmembrane</keyword>
<protein>
    <submittedName>
        <fullName evidence="12">HFL011Cp</fullName>
    </submittedName>
</protein>
<keyword evidence="13" id="KW-1185">Reference proteome</keyword>
<evidence type="ECO:0000256" key="8">
    <source>
        <dbReference type="RuleBase" id="RU003827"/>
    </source>
</evidence>
<organism evidence="12 13">
    <name type="scientific">Eremothecium sinecaudum</name>
    <dbReference type="NCBI Taxonomy" id="45286"/>
    <lineage>
        <taxon>Eukaryota</taxon>
        <taxon>Fungi</taxon>
        <taxon>Dikarya</taxon>
        <taxon>Ascomycota</taxon>
        <taxon>Saccharomycotina</taxon>
        <taxon>Saccharomycetes</taxon>
        <taxon>Saccharomycetales</taxon>
        <taxon>Saccharomycetaceae</taxon>
        <taxon>Eremothecium</taxon>
    </lineage>
</organism>
<dbReference type="STRING" id="45286.A0A0X8HUW8"/>
<keyword evidence="5" id="KW-0931">ER-Golgi transport</keyword>
<feature type="transmembrane region" description="Helical" evidence="9">
    <location>
        <begin position="186"/>
        <end position="205"/>
    </location>
</feature>
<dbReference type="GO" id="GO:0005737">
    <property type="term" value="C:cytoplasm"/>
    <property type="evidence" value="ECO:0007669"/>
    <property type="project" value="GOC"/>
</dbReference>
<evidence type="ECO:0000256" key="2">
    <source>
        <dbReference type="ARBA" id="ARBA00007104"/>
    </source>
</evidence>
<keyword evidence="4 10" id="KW-0732">Signal</keyword>
<keyword evidence="6 9" id="KW-1133">Transmembrane helix</keyword>
<name>A0A0X8HUW8_9SACH</name>
<dbReference type="InterPro" id="IPR009038">
    <property type="entry name" value="GOLD_dom"/>
</dbReference>
<evidence type="ECO:0000256" key="4">
    <source>
        <dbReference type="ARBA" id="ARBA00022729"/>
    </source>
</evidence>
<reference evidence="12 13" key="1">
    <citation type="submission" date="2016-01" db="EMBL/GenBank/DDBJ databases">
        <title>Genome sequence of the yeast Holleya sinecauda.</title>
        <authorList>
            <person name="Dietrich F.S."/>
        </authorList>
    </citation>
    <scope>NUCLEOTIDE SEQUENCE [LARGE SCALE GENOMIC DNA]</scope>
    <source>
        <strain evidence="12 13">ATCC 58844</strain>
    </source>
</reference>
<dbReference type="Proteomes" id="UP000243052">
    <property type="component" value="Chromosome vi"/>
</dbReference>
<keyword evidence="7 9" id="KW-0472">Membrane</keyword>
<dbReference type="InterPro" id="IPR015720">
    <property type="entry name" value="Emp24-like"/>
</dbReference>
<evidence type="ECO:0000256" key="1">
    <source>
        <dbReference type="ARBA" id="ARBA00004479"/>
    </source>
</evidence>
<keyword evidence="5" id="KW-0813">Transport</keyword>
<evidence type="ECO:0000256" key="3">
    <source>
        <dbReference type="ARBA" id="ARBA00022692"/>
    </source>
</evidence>
<dbReference type="RefSeq" id="XP_017988841.1">
    <property type="nucleotide sequence ID" value="XM_018133033.1"/>
</dbReference>
<accession>A0A0X8HUW8</accession>
<evidence type="ECO:0000313" key="13">
    <source>
        <dbReference type="Proteomes" id="UP000243052"/>
    </source>
</evidence>
<proteinExistence type="inferred from homology"/>
<dbReference type="Pfam" id="PF01105">
    <property type="entry name" value="EMP24_GP25L"/>
    <property type="match status" value="1"/>
</dbReference>
<dbReference type="GeneID" id="28725162"/>
<dbReference type="OrthoDB" id="3427at2759"/>
<dbReference type="AlphaFoldDB" id="A0A0X8HUW8"/>
<dbReference type="GO" id="GO:0016020">
    <property type="term" value="C:membrane"/>
    <property type="evidence" value="ECO:0007669"/>
    <property type="project" value="UniProtKB-SubCell"/>
</dbReference>
<evidence type="ECO:0000313" key="12">
    <source>
        <dbReference type="EMBL" id="AMD21845.1"/>
    </source>
</evidence>
<evidence type="ECO:0000256" key="6">
    <source>
        <dbReference type="ARBA" id="ARBA00022989"/>
    </source>
</evidence>
<dbReference type="GO" id="GO:0006888">
    <property type="term" value="P:endoplasmic reticulum to Golgi vesicle-mediated transport"/>
    <property type="evidence" value="ECO:0007669"/>
    <property type="project" value="UniProtKB-ARBA"/>
</dbReference>
<evidence type="ECO:0000256" key="10">
    <source>
        <dbReference type="SAM" id="SignalP"/>
    </source>
</evidence>
<evidence type="ECO:0000256" key="9">
    <source>
        <dbReference type="SAM" id="Phobius"/>
    </source>
</evidence>
<evidence type="ECO:0000259" key="11">
    <source>
        <dbReference type="PROSITE" id="PS50866"/>
    </source>
</evidence>
<comment type="similarity">
    <text evidence="2 8">Belongs to the EMP24/GP25L family.</text>
</comment>
<dbReference type="PROSITE" id="PS50866">
    <property type="entry name" value="GOLD"/>
    <property type="match status" value="1"/>
</dbReference>
<dbReference type="SMART" id="SM01190">
    <property type="entry name" value="EMP24_GP25L"/>
    <property type="match status" value="1"/>
</dbReference>
<comment type="subcellular location">
    <subcellularLocation>
        <location evidence="1 8">Membrane</location>
        <topology evidence="1 8">Single-pass type I membrane protein</topology>
    </subcellularLocation>
</comment>
<feature type="signal peptide" evidence="10">
    <location>
        <begin position="1"/>
        <end position="21"/>
    </location>
</feature>
<evidence type="ECO:0000256" key="7">
    <source>
        <dbReference type="ARBA" id="ARBA00023136"/>
    </source>
</evidence>
<gene>
    <name evidence="12" type="ORF">AW171_hschr63828</name>
</gene>